<gene>
    <name evidence="4" type="ORF">OIK42_11050</name>
</gene>
<dbReference type="Gene3D" id="3.40.50.720">
    <property type="entry name" value="NAD(P)-binding Rossmann-like Domain"/>
    <property type="match status" value="1"/>
</dbReference>
<protein>
    <submittedName>
        <fullName evidence="4">NAD(P)H-quinone oxidoreductase</fullName>
    </submittedName>
</protein>
<comment type="caution">
    <text evidence="4">The sequence shown here is derived from an EMBL/GenBank/DDBJ whole genome shotgun (WGS) entry which is preliminary data.</text>
</comment>
<dbReference type="InterPro" id="IPR011032">
    <property type="entry name" value="GroES-like_sf"/>
</dbReference>
<dbReference type="InterPro" id="IPR036291">
    <property type="entry name" value="NAD(P)-bd_dom_sf"/>
</dbReference>
<evidence type="ECO:0000256" key="2">
    <source>
        <dbReference type="ARBA" id="ARBA00023002"/>
    </source>
</evidence>
<dbReference type="CDD" id="cd05276">
    <property type="entry name" value="p53_inducible_oxidoreductase"/>
    <property type="match status" value="1"/>
</dbReference>
<dbReference type="NCBIfam" id="TIGR02824">
    <property type="entry name" value="quinone_pig3"/>
    <property type="match status" value="1"/>
</dbReference>
<organism evidence="4 5">
    <name type="scientific">Alteromonas gilva</name>
    <dbReference type="NCBI Taxonomy" id="2987522"/>
    <lineage>
        <taxon>Bacteria</taxon>
        <taxon>Pseudomonadati</taxon>
        <taxon>Pseudomonadota</taxon>
        <taxon>Gammaproteobacteria</taxon>
        <taxon>Alteromonadales</taxon>
        <taxon>Alteromonadaceae</taxon>
        <taxon>Alteromonas/Salinimonas group</taxon>
        <taxon>Alteromonas</taxon>
    </lineage>
</organism>
<dbReference type="SUPFAM" id="SSF51735">
    <property type="entry name" value="NAD(P)-binding Rossmann-fold domains"/>
    <property type="match status" value="1"/>
</dbReference>
<accession>A0ABT5L464</accession>
<keyword evidence="5" id="KW-1185">Reference proteome</keyword>
<dbReference type="InterPro" id="IPR014189">
    <property type="entry name" value="Quinone_OxRdtase_PIG3"/>
</dbReference>
<dbReference type="PANTHER" id="PTHR48106">
    <property type="entry name" value="QUINONE OXIDOREDUCTASE PIG3-RELATED"/>
    <property type="match status" value="1"/>
</dbReference>
<dbReference type="EMBL" id="JAQQXP010000001">
    <property type="protein sequence ID" value="MDC8831296.1"/>
    <property type="molecule type" value="Genomic_DNA"/>
</dbReference>
<reference evidence="4 5" key="1">
    <citation type="submission" date="2022-10" db="EMBL/GenBank/DDBJ databases">
        <title>Alteromonas sp. chi3 Genome sequencing.</title>
        <authorList>
            <person name="Park S."/>
        </authorList>
    </citation>
    <scope>NUCLEOTIDE SEQUENCE [LARGE SCALE GENOMIC DNA]</scope>
    <source>
        <strain evidence="5">chi3</strain>
    </source>
</reference>
<evidence type="ECO:0000259" key="3">
    <source>
        <dbReference type="SMART" id="SM00829"/>
    </source>
</evidence>
<keyword evidence="1" id="KW-0521">NADP</keyword>
<evidence type="ECO:0000256" key="1">
    <source>
        <dbReference type="ARBA" id="ARBA00022857"/>
    </source>
</evidence>
<dbReference type="SUPFAM" id="SSF50129">
    <property type="entry name" value="GroES-like"/>
    <property type="match status" value="1"/>
</dbReference>
<keyword evidence="2" id="KW-0560">Oxidoreductase</keyword>
<dbReference type="PANTHER" id="PTHR48106:SF18">
    <property type="entry name" value="QUINONE OXIDOREDUCTASE PIG3"/>
    <property type="match status" value="1"/>
</dbReference>
<feature type="domain" description="Enoyl reductase (ER)" evidence="3">
    <location>
        <begin position="18"/>
        <end position="328"/>
    </location>
</feature>
<dbReference type="InterPro" id="IPR013154">
    <property type="entry name" value="ADH-like_N"/>
</dbReference>
<evidence type="ECO:0000313" key="4">
    <source>
        <dbReference type="EMBL" id="MDC8831296.1"/>
    </source>
</evidence>
<dbReference type="Gene3D" id="3.90.180.10">
    <property type="entry name" value="Medium-chain alcohol dehydrogenases, catalytic domain"/>
    <property type="match status" value="1"/>
</dbReference>
<dbReference type="InterPro" id="IPR013149">
    <property type="entry name" value="ADH-like_C"/>
</dbReference>
<dbReference type="SMART" id="SM00829">
    <property type="entry name" value="PKS_ER"/>
    <property type="match status" value="1"/>
</dbReference>
<dbReference type="InterPro" id="IPR020843">
    <property type="entry name" value="ER"/>
</dbReference>
<sequence length="332" mass="35526">MSNNTMHYIEHTEGDMQGGLSLVSGTKPEPGARQVLVKVSAFGINRADLLQRAGHYPAPRGESPVLGLEVCGVIEAVGKEVDNWAPGQRVCAIVAGGGYAEYVAIEADHLIGVPENLSDTEAAGLSEVFLTAYQALKWVGQIKPGDSALIHAGASGVGLAALQLCRLWGVNTATTASSTKKLNVCKAAGAELLINYKEQDFAVELKSVWPGGVNMVLDMVAGDYLNRNLKVLAMDGNLVYLAMLAGRYADQLDMALLLGKRASIRGTTLRNRDNHYKARLVDDFCRDCLAAFADGKLSVPVERVYAVDEVAQAHQQLQANDSCGKIIVDWSL</sequence>
<dbReference type="Pfam" id="PF08240">
    <property type="entry name" value="ADH_N"/>
    <property type="match status" value="1"/>
</dbReference>
<dbReference type="Pfam" id="PF00107">
    <property type="entry name" value="ADH_zinc_N"/>
    <property type="match status" value="1"/>
</dbReference>
<evidence type="ECO:0000313" key="5">
    <source>
        <dbReference type="Proteomes" id="UP001218788"/>
    </source>
</evidence>
<dbReference type="Proteomes" id="UP001218788">
    <property type="component" value="Unassembled WGS sequence"/>
</dbReference>
<proteinExistence type="predicted"/>
<name>A0ABT5L464_9ALTE</name>